<sequence>MKLTIEALTFLVLLMMTRIECGKLHKRVIIHIPLKVKHHHHTHTVYKPIHHAVPLKLDEHEIHLIRPEQHNDWEDEYHIGNGRMVDSYLDTLSSSFPHFNHEESTEDHDDEYENFERLLKKRSKKKQKLFNNKVIGWKGRPNFDKIASEYLLHLKNHPQPQYDEYDDRYSPYDDDESHRKRK</sequence>
<evidence type="ECO:0000313" key="3">
    <source>
        <dbReference type="EMBL" id="KAG5674592.1"/>
    </source>
</evidence>
<accession>A0A9J6BY23</accession>
<protein>
    <submittedName>
        <fullName evidence="3">Uncharacterized protein</fullName>
    </submittedName>
</protein>
<dbReference type="AlphaFoldDB" id="A0A9J6BY23"/>
<organism evidence="3 4">
    <name type="scientific">Polypedilum vanderplanki</name>
    <name type="common">Sleeping chironomid midge</name>
    <dbReference type="NCBI Taxonomy" id="319348"/>
    <lineage>
        <taxon>Eukaryota</taxon>
        <taxon>Metazoa</taxon>
        <taxon>Ecdysozoa</taxon>
        <taxon>Arthropoda</taxon>
        <taxon>Hexapoda</taxon>
        <taxon>Insecta</taxon>
        <taxon>Pterygota</taxon>
        <taxon>Neoptera</taxon>
        <taxon>Endopterygota</taxon>
        <taxon>Diptera</taxon>
        <taxon>Nematocera</taxon>
        <taxon>Chironomoidea</taxon>
        <taxon>Chironomidae</taxon>
        <taxon>Chironominae</taxon>
        <taxon>Polypedilum</taxon>
        <taxon>Polypedilum</taxon>
    </lineage>
</organism>
<name>A0A9J6BY23_POLVA</name>
<dbReference type="OrthoDB" id="10593808at2759"/>
<feature type="chain" id="PRO_5039951256" evidence="2">
    <location>
        <begin position="22"/>
        <end position="182"/>
    </location>
</feature>
<keyword evidence="4" id="KW-1185">Reference proteome</keyword>
<evidence type="ECO:0000256" key="2">
    <source>
        <dbReference type="SAM" id="SignalP"/>
    </source>
</evidence>
<dbReference type="Proteomes" id="UP001107558">
    <property type="component" value="Chromosome 2"/>
</dbReference>
<proteinExistence type="predicted"/>
<dbReference type="EMBL" id="JADBJN010000002">
    <property type="protein sequence ID" value="KAG5674592.1"/>
    <property type="molecule type" value="Genomic_DNA"/>
</dbReference>
<keyword evidence="2" id="KW-0732">Signal</keyword>
<evidence type="ECO:0000313" key="4">
    <source>
        <dbReference type="Proteomes" id="UP001107558"/>
    </source>
</evidence>
<reference evidence="3" key="1">
    <citation type="submission" date="2021-03" db="EMBL/GenBank/DDBJ databases">
        <title>Chromosome level genome of the anhydrobiotic midge Polypedilum vanderplanki.</title>
        <authorList>
            <person name="Yoshida Y."/>
            <person name="Kikawada T."/>
            <person name="Gusev O."/>
        </authorList>
    </citation>
    <scope>NUCLEOTIDE SEQUENCE</scope>
    <source>
        <strain evidence="3">NIAS01</strain>
        <tissue evidence="3">Whole body or cell culture</tissue>
    </source>
</reference>
<evidence type="ECO:0000256" key="1">
    <source>
        <dbReference type="SAM" id="MobiDB-lite"/>
    </source>
</evidence>
<gene>
    <name evidence="3" type="ORF">PVAND_004546</name>
</gene>
<feature type="region of interest" description="Disordered" evidence="1">
    <location>
        <begin position="157"/>
        <end position="182"/>
    </location>
</feature>
<comment type="caution">
    <text evidence="3">The sequence shown here is derived from an EMBL/GenBank/DDBJ whole genome shotgun (WGS) entry which is preliminary data.</text>
</comment>
<feature type="signal peptide" evidence="2">
    <location>
        <begin position="1"/>
        <end position="21"/>
    </location>
</feature>